<organism evidence="2 3">
    <name type="scientific">Aspergillus tanneri</name>
    <dbReference type="NCBI Taxonomy" id="1220188"/>
    <lineage>
        <taxon>Eukaryota</taxon>
        <taxon>Fungi</taxon>
        <taxon>Dikarya</taxon>
        <taxon>Ascomycota</taxon>
        <taxon>Pezizomycotina</taxon>
        <taxon>Eurotiomycetes</taxon>
        <taxon>Eurotiomycetidae</taxon>
        <taxon>Eurotiales</taxon>
        <taxon>Aspergillaceae</taxon>
        <taxon>Aspergillus</taxon>
        <taxon>Aspergillus subgen. Circumdati</taxon>
    </lineage>
</organism>
<keyword evidence="3" id="KW-1185">Reference proteome</keyword>
<proteinExistence type="predicted"/>
<feature type="region of interest" description="Disordered" evidence="1">
    <location>
        <begin position="84"/>
        <end position="108"/>
    </location>
</feature>
<dbReference type="Proteomes" id="UP000308092">
    <property type="component" value="Unassembled WGS sequence"/>
</dbReference>
<dbReference type="EMBL" id="SOSA01000553">
    <property type="protein sequence ID" value="THC90155.1"/>
    <property type="molecule type" value="Genomic_DNA"/>
</dbReference>
<evidence type="ECO:0000313" key="3">
    <source>
        <dbReference type="Proteomes" id="UP000308092"/>
    </source>
</evidence>
<reference evidence="2 3" key="1">
    <citation type="submission" date="2019-03" db="EMBL/GenBank/DDBJ databases">
        <title>The genome sequence of a newly discovered highly antifungal drug resistant Aspergillus species, Aspergillus tanneri NIH 1004.</title>
        <authorList>
            <person name="Mounaud S."/>
            <person name="Singh I."/>
            <person name="Joardar V."/>
            <person name="Pakala S."/>
            <person name="Pakala S."/>
            <person name="Venepally P."/>
            <person name="Hoover J."/>
            <person name="Nierman W."/>
            <person name="Chung J."/>
            <person name="Losada L."/>
        </authorList>
    </citation>
    <scope>NUCLEOTIDE SEQUENCE [LARGE SCALE GENOMIC DNA]</scope>
    <source>
        <strain evidence="2 3">NIH1004</strain>
    </source>
</reference>
<sequence>MHRKATENSHAFPREHSARLGISGLKGPTAVWASLAELLGKKGKIILTPFRALPPHLTIPGLWAAYHYDIGAMIEQHQVLPEGDSTMRHGAQGVPFQNSAVEPSSLST</sequence>
<dbReference type="AlphaFoldDB" id="A0A4S3J5T1"/>
<evidence type="ECO:0000256" key="1">
    <source>
        <dbReference type="SAM" id="MobiDB-lite"/>
    </source>
</evidence>
<comment type="caution">
    <text evidence="2">The sequence shown here is derived from an EMBL/GenBank/DDBJ whole genome shotgun (WGS) entry which is preliminary data.</text>
</comment>
<dbReference type="VEuPathDB" id="FungiDB:EYZ11_010382"/>
<evidence type="ECO:0000313" key="2">
    <source>
        <dbReference type="EMBL" id="THC90155.1"/>
    </source>
</evidence>
<protein>
    <submittedName>
        <fullName evidence="2">Uncharacterized protein</fullName>
    </submittedName>
</protein>
<gene>
    <name evidence="2" type="ORF">EYZ11_010382</name>
</gene>
<accession>A0A4S3J5T1</accession>
<feature type="compositionally biased region" description="Polar residues" evidence="1">
    <location>
        <begin position="95"/>
        <end position="108"/>
    </location>
</feature>
<name>A0A4S3J5T1_9EURO</name>